<dbReference type="eggNOG" id="COG3188">
    <property type="taxonomic scope" value="Bacteria"/>
</dbReference>
<keyword evidence="5 10" id="KW-1029">Fimbrium biogenesis</keyword>
<dbReference type="GO" id="GO:0009297">
    <property type="term" value="P:pilus assembly"/>
    <property type="evidence" value="ECO:0007669"/>
    <property type="project" value="InterPro"/>
</dbReference>
<evidence type="ECO:0000256" key="2">
    <source>
        <dbReference type="ARBA" id="ARBA00008064"/>
    </source>
</evidence>
<dbReference type="PANTHER" id="PTHR30451:SF21">
    <property type="entry name" value="FIMBRIAL USHER DOMAIN-CONTAINING PROTEIN YDET-RELATED"/>
    <property type="match status" value="1"/>
</dbReference>
<dbReference type="FunFam" id="2.60.40.3110:FF:000001">
    <property type="entry name" value="Putative fimbrial outer membrane usher"/>
    <property type="match status" value="1"/>
</dbReference>
<dbReference type="InterPro" id="IPR025885">
    <property type="entry name" value="PapC_N"/>
</dbReference>
<dbReference type="InterPro" id="IPR025949">
    <property type="entry name" value="PapC-like_C"/>
</dbReference>
<dbReference type="InterPro" id="IPR037224">
    <property type="entry name" value="PapC_N_sf"/>
</dbReference>
<keyword evidence="9 10" id="KW-0998">Cell outer membrane</keyword>
<dbReference type="Gene3D" id="2.60.40.2610">
    <property type="entry name" value="Outer membrane usher protein FimD, plug domain"/>
    <property type="match status" value="1"/>
</dbReference>
<reference evidence="13" key="1">
    <citation type="submission" date="2013-10" db="EMBL/GenBank/DDBJ databases">
        <title>Antibiotic resistance diversity of beta-lactamase producers in the General Hospital Vienna.</title>
        <authorList>
            <person name="Barisic I."/>
            <person name="Mitteregger D."/>
            <person name="Hirschl A.M."/>
            <person name="Noehammer C."/>
            <person name="Wiesinger-Mayr H."/>
        </authorList>
    </citation>
    <scope>NUCLEOTIDE SEQUENCE [LARGE SCALE GENOMIC DNA]</scope>
    <source>
        <strain evidence="13">IS43</strain>
    </source>
</reference>
<evidence type="ECO:0000313" key="13">
    <source>
        <dbReference type="EMBL" id="CDL08340.1"/>
    </source>
</evidence>
<keyword evidence="6 10" id="KW-0812">Transmembrane</keyword>
<evidence type="ECO:0000259" key="11">
    <source>
        <dbReference type="Pfam" id="PF13953"/>
    </source>
</evidence>
<dbReference type="Gene3D" id="3.10.20.410">
    <property type="match status" value="1"/>
</dbReference>
<dbReference type="GO" id="GO:0009279">
    <property type="term" value="C:cell outer membrane"/>
    <property type="evidence" value="ECO:0007669"/>
    <property type="project" value="UniProtKB-SubCell"/>
</dbReference>
<evidence type="ECO:0000256" key="1">
    <source>
        <dbReference type="ARBA" id="ARBA00004571"/>
    </source>
</evidence>
<comment type="similarity">
    <text evidence="2 10">Belongs to the fimbrial export usher family.</text>
</comment>
<keyword evidence="14" id="KW-1185">Reference proteome</keyword>
<protein>
    <recommendedName>
        <fullName evidence="15">Type 1 fimbriae anchoring protein FimD</fullName>
    </recommendedName>
</protein>
<dbReference type="InterPro" id="IPR042186">
    <property type="entry name" value="FimD_plug_dom"/>
</dbReference>
<dbReference type="SUPFAM" id="SSF141729">
    <property type="entry name" value="FimD N-terminal domain-like"/>
    <property type="match status" value="1"/>
</dbReference>
<dbReference type="InterPro" id="IPR036937">
    <property type="entry name" value="Adhesion_dom_fimbrial_sf"/>
</dbReference>
<dbReference type="PROSITE" id="PS01151">
    <property type="entry name" value="FIMBRIAL_USHER"/>
    <property type="match status" value="1"/>
</dbReference>
<comment type="caution">
    <text evidence="13">The sequence shown here is derived from an EMBL/GenBank/DDBJ whole genome shotgun (WGS) entry which is preliminary data.</text>
</comment>
<evidence type="ECO:0000259" key="12">
    <source>
        <dbReference type="Pfam" id="PF13954"/>
    </source>
</evidence>
<sequence length="1126" mass="122124">MFNGRYLDTRTIKFVANNRASSDNREPALVPCLSLKALAEYGVRIKAFPELAEDQNGCANFSVIPDTKADFDFTAQRLNISIPQAALSTTAQGYIPPDQFDDGINALLVNYQFSGSNDMQANDEYYSLNLQSGLNVGPWRIRNLSTWNKNNSGAGDWDSAYLYMQRSIRSINSNLVMGESSSLNGIFDSVPFTGIQLATDTTMLPESMRGYAPIIRGIARTNARVIIKQNGYQVYQTYVAPGAFEITDMYPSGGSGDLYVTVEESDGSKQEFVVPFATLPVMVREDQLEYEITSGKYRPYDGGVDETPFTQATATYGVSSSLTLYGGMQAASRYQALSTGLGYNLGELGAASADVTQAWSKKKEDEKTSGQSWRVRYGKNIVETGTNVTIAGYRYSTRGFNTLSEVLDSYSNDGSYTSRSLRNRTNLTLNQSLGKGLGSLSISGLIEDYWDDKRTNKSISVGYNGGFRNVNYYLGYSYNRYTWSGDNSGKDAQDDQRITLTVTLPLSNWLPGTYTSYQLTNSNPGSTDQSVSIGGNALENDSLEWSLHQGYSNREYYSGDMRATYNGARGSVNAGYSYDNNSQRIDYGANGSILAHADGITLGQDITDAAVLVKAPGLDDVRLANDNTISTDYRGYAIVPYVTPYRRTDITLDSTTLGEDMELPETTKSVVPTRGAIVRASYDGNIGQRAFVHLKTASGQDVPYGAMVLLVGDSKSQPSIVSDAGMVYMSGLQQTGILNVQWGKSAAQQCNASFTLPTREGKASGISKSKRFAVSHSQGNILMKKIVILITLLMLGGQAATNCTYKGNTKRQGLTLTNIKIPTDASIPVGSVLHTHKFGTGAYKTFTCNKNTDDQYIIDVGAAVVPGVTGVQGGPVYETGIDGIGFQVSDLLRSKNGSLIAAEAGSTLVPITSSSENNYQFITVWLIKTKTVIDTSTKSTSNPSVSFSVGNLKTNPVANDRLLYAVTSISIKNINYRTTSCNISTPRSQITLNRIDKGKLMSLSRGATTPSEKTIAMNISCPNDSVGNTLIYWFNPVGGISASGNGIVDNMLSGSDAANNVGIIFKLSGSPVVFYDTDNYNYKINTSNDLNKTINLTADYYRQSDNSNDVTMGLVKGMMEVVIQEE</sequence>
<name>W1DI64_KLEPN</name>
<accession>W1DI64</accession>
<dbReference type="Proteomes" id="UP000019183">
    <property type="component" value="Unassembled WGS sequence"/>
</dbReference>
<dbReference type="Gene3D" id="2.60.40.3110">
    <property type="match status" value="1"/>
</dbReference>
<dbReference type="FunFam" id="2.60.40.2610:FF:000001">
    <property type="entry name" value="Outer membrane fimbrial usher protein"/>
    <property type="match status" value="1"/>
</dbReference>
<keyword evidence="7" id="KW-0732">Signal</keyword>
<keyword evidence="8 10" id="KW-0472">Membrane</keyword>
<dbReference type="PANTHER" id="PTHR30451">
    <property type="entry name" value="OUTER MEMBRANE USHER PROTEIN"/>
    <property type="match status" value="1"/>
</dbReference>
<dbReference type="InterPro" id="IPR043142">
    <property type="entry name" value="PapC-like_C_sf"/>
</dbReference>
<proteinExistence type="inferred from homology"/>
<organism evidence="13 14">
    <name type="scientific">Klebsiella pneumoniae IS43</name>
    <dbReference type="NCBI Taxonomy" id="1432552"/>
    <lineage>
        <taxon>Bacteria</taxon>
        <taxon>Pseudomonadati</taxon>
        <taxon>Pseudomonadota</taxon>
        <taxon>Gammaproteobacteria</taxon>
        <taxon>Enterobacterales</taxon>
        <taxon>Enterobacteriaceae</taxon>
        <taxon>Klebsiella/Raoultella group</taxon>
        <taxon>Klebsiella</taxon>
        <taxon>Klebsiella pneumoniae complex</taxon>
    </lineage>
</organism>
<dbReference type="GO" id="GO:0009289">
    <property type="term" value="C:pilus"/>
    <property type="evidence" value="ECO:0007669"/>
    <property type="project" value="InterPro"/>
</dbReference>
<dbReference type="InterPro" id="IPR008966">
    <property type="entry name" value="Adhesion_dom_sf"/>
</dbReference>
<dbReference type="InterPro" id="IPR018030">
    <property type="entry name" value="Fimbrial_membr_usher_CS"/>
</dbReference>
<evidence type="ECO:0000256" key="4">
    <source>
        <dbReference type="ARBA" id="ARBA00022452"/>
    </source>
</evidence>
<dbReference type="Pfam" id="PF13953">
    <property type="entry name" value="PapC_C"/>
    <property type="match status" value="1"/>
</dbReference>
<dbReference type="Gene3D" id="2.60.40.2070">
    <property type="match status" value="1"/>
</dbReference>
<dbReference type="InterPro" id="IPR000015">
    <property type="entry name" value="Fimb_usher"/>
</dbReference>
<evidence type="ECO:0000313" key="14">
    <source>
        <dbReference type="Proteomes" id="UP000019183"/>
    </source>
</evidence>
<dbReference type="Pfam" id="PF13954">
    <property type="entry name" value="PapC_N"/>
    <property type="match status" value="1"/>
</dbReference>
<evidence type="ECO:0000256" key="7">
    <source>
        <dbReference type="ARBA" id="ARBA00022729"/>
    </source>
</evidence>
<keyword evidence="4" id="KW-1134">Transmembrane beta strand</keyword>
<evidence type="ECO:0000256" key="10">
    <source>
        <dbReference type="RuleBase" id="RU003884"/>
    </source>
</evidence>
<evidence type="ECO:0008006" key="15">
    <source>
        <dbReference type="Google" id="ProtNLM"/>
    </source>
</evidence>
<feature type="domain" description="PapC-like C-terminal" evidence="11">
    <location>
        <begin position="692"/>
        <end position="757"/>
    </location>
</feature>
<dbReference type="SUPFAM" id="SSF49401">
    <property type="entry name" value="Bacterial adhesins"/>
    <property type="match status" value="1"/>
</dbReference>
<evidence type="ECO:0000256" key="9">
    <source>
        <dbReference type="ARBA" id="ARBA00023237"/>
    </source>
</evidence>
<comment type="subcellular location">
    <subcellularLocation>
        <location evidence="1 10">Cell outer membrane</location>
        <topology evidence="1 10">Multi-pass membrane protein</topology>
    </subcellularLocation>
</comment>
<evidence type="ECO:0000256" key="6">
    <source>
        <dbReference type="ARBA" id="ARBA00022692"/>
    </source>
</evidence>
<dbReference type="Gene3D" id="2.60.40.1090">
    <property type="entry name" value="Fimbrial-type adhesion domain"/>
    <property type="match status" value="1"/>
</dbReference>
<dbReference type="Pfam" id="PF00577">
    <property type="entry name" value="Usher"/>
    <property type="match status" value="1"/>
</dbReference>
<dbReference type="AlphaFoldDB" id="W1DI64"/>
<dbReference type="Gene3D" id="2.60.40.3310">
    <property type="match status" value="1"/>
</dbReference>
<dbReference type="GO" id="GO:0015473">
    <property type="term" value="F:fimbrial usher porin activity"/>
    <property type="evidence" value="ECO:0007669"/>
    <property type="project" value="InterPro"/>
</dbReference>
<dbReference type="GO" id="GO:0007155">
    <property type="term" value="P:cell adhesion"/>
    <property type="evidence" value="ECO:0007669"/>
    <property type="project" value="InterPro"/>
</dbReference>
<evidence type="ECO:0000256" key="8">
    <source>
        <dbReference type="ARBA" id="ARBA00023136"/>
    </source>
</evidence>
<dbReference type="EMBL" id="CBWK010000183">
    <property type="protein sequence ID" value="CDL08340.1"/>
    <property type="molecule type" value="Genomic_DNA"/>
</dbReference>
<feature type="domain" description="PapC N-terminal" evidence="12">
    <location>
        <begin position="2"/>
        <end position="114"/>
    </location>
</feature>
<evidence type="ECO:0000256" key="3">
    <source>
        <dbReference type="ARBA" id="ARBA00022448"/>
    </source>
</evidence>
<keyword evidence="3 10" id="KW-0813">Transport</keyword>
<evidence type="ECO:0000256" key="5">
    <source>
        <dbReference type="ARBA" id="ARBA00022558"/>
    </source>
</evidence>